<sequence>MQQKKKSKSLLSEVKNNIKKEERSLGKTSSLGTFNWQAIASVVPGCRSSSELLYHLVEVPCPPASPCVECLHGHMCECGSKFPVKMDSNLVYVYKKLYHQYAAKGIYEA</sequence>
<organism evidence="1 2">
    <name type="scientific">Cotesia glomerata</name>
    <name type="common">Lepidopteran parasitic wasp</name>
    <name type="synonym">Apanteles glomeratus</name>
    <dbReference type="NCBI Taxonomy" id="32391"/>
    <lineage>
        <taxon>Eukaryota</taxon>
        <taxon>Metazoa</taxon>
        <taxon>Ecdysozoa</taxon>
        <taxon>Arthropoda</taxon>
        <taxon>Hexapoda</taxon>
        <taxon>Insecta</taxon>
        <taxon>Pterygota</taxon>
        <taxon>Neoptera</taxon>
        <taxon>Endopterygota</taxon>
        <taxon>Hymenoptera</taxon>
        <taxon>Apocrita</taxon>
        <taxon>Ichneumonoidea</taxon>
        <taxon>Braconidae</taxon>
        <taxon>Microgastrinae</taxon>
        <taxon>Cotesia</taxon>
    </lineage>
</organism>
<reference evidence="1 2" key="1">
    <citation type="journal article" date="2021" name="J. Hered.">
        <title>A chromosome-level genome assembly of the parasitoid wasp, Cotesia glomerata (Hymenoptera: Braconidae).</title>
        <authorList>
            <person name="Pinto B.J."/>
            <person name="Weis J.J."/>
            <person name="Gamble T."/>
            <person name="Ode P.J."/>
            <person name="Paul R."/>
            <person name="Zaspel J.M."/>
        </authorList>
    </citation>
    <scope>NUCLEOTIDE SEQUENCE [LARGE SCALE GENOMIC DNA]</scope>
    <source>
        <strain evidence="1">CgM1</strain>
    </source>
</reference>
<dbReference type="EMBL" id="JAHXZJ010002237">
    <property type="protein sequence ID" value="KAH0547445.1"/>
    <property type="molecule type" value="Genomic_DNA"/>
</dbReference>
<name>A0AAV7I9S8_COTGL</name>
<keyword evidence="2" id="KW-1185">Reference proteome</keyword>
<protein>
    <submittedName>
        <fullName evidence="1">Uncharacterized protein</fullName>
    </submittedName>
</protein>
<dbReference type="Proteomes" id="UP000826195">
    <property type="component" value="Unassembled WGS sequence"/>
</dbReference>
<evidence type="ECO:0000313" key="2">
    <source>
        <dbReference type="Proteomes" id="UP000826195"/>
    </source>
</evidence>
<dbReference type="AlphaFoldDB" id="A0AAV7I9S8"/>
<evidence type="ECO:0000313" key="1">
    <source>
        <dbReference type="EMBL" id="KAH0547445.1"/>
    </source>
</evidence>
<accession>A0AAV7I9S8</accession>
<gene>
    <name evidence="1" type="ORF">KQX54_019358</name>
</gene>
<comment type="caution">
    <text evidence="1">The sequence shown here is derived from an EMBL/GenBank/DDBJ whole genome shotgun (WGS) entry which is preliminary data.</text>
</comment>
<proteinExistence type="predicted"/>